<dbReference type="Proteomes" id="UP001212841">
    <property type="component" value="Unassembled WGS sequence"/>
</dbReference>
<keyword evidence="2" id="KW-0812">Transmembrane</keyword>
<keyword evidence="4" id="KW-1185">Reference proteome</keyword>
<protein>
    <submittedName>
        <fullName evidence="3">Uncharacterized protein</fullName>
    </submittedName>
</protein>
<evidence type="ECO:0000313" key="3">
    <source>
        <dbReference type="EMBL" id="KAJ3050722.1"/>
    </source>
</evidence>
<keyword evidence="2" id="KW-0472">Membrane</keyword>
<reference evidence="3" key="1">
    <citation type="submission" date="2020-05" db="EMBL/GenBank/DDBJ databases">
        <title>Phylogenomic resolution of chytrid fungi.</title>
        <authorList>
            <person name="Stajich J.E."/>
            <person name="Amses K."/>
            <person name="Simmons R."/>
            <person name="Seto K."/>
            <person name="Myers J."/>
            <person name="Bonds A."/>
            <person name="Quandt C.A."/>
            <person name="Barry K."/>
            <person name="Liu P."/>
            <person name="Grigoriev I."/>
            <person name="Longcore J.E."/>
            <person name="James T.Y."/>
        </authorList>
    </citation>
    <scope>NUCLEOTIDE SEQUENCE</scope>
    <source>
        <strain evidence="3">JEL0318</strain>
    </source>
</reference>
<comment type="caution">
    <text evidence="3">The sequence shown here is derived from an EMBL/GenBank/DDBJ whole genome shotgun (WGS) entry which is preliminary data.</text>
</comment>
<evidence type="ECO:0000256" key="1">
    <source>
        <dbReference type="SAM" id="MobiDB-lite"/>
    </source>
</evidence>
<organism evidence="3 4">
    <name type="scientific">Rhizophlyctis rosea</name>
    <dbReference type="NCBI Taxonomy" id="64517"/>
    <lineage>
        <taxon>Eukaryota</taxon>
        <taxon>Fungi</taxon>
        <taxon>Fungi incertae sedis</taxon>
        <taxon>Chytridiomycota</taxon>
        <taxon>Chytridiomycota incertae sedis</taxon>
        <taxon>Chytridiomycetes</taxon>
        <taxon>Rhizophlyctidales</taxon>
        <taxon>Rhizophlyctidaceae</taxon>
        <taxon>Rhizophlyctis</taxon>
    </lineage>
</organism>
<sequence>MPTTTKFTPSRVPPKASAPHTPQRVDYLSIALSTLSDWALLPFLNGFFMGSANLIAKRLWSSRKEKTRLLKSRVDQAKLNVESAGVELKHKAEGAAKGLRGWGIPLGA</sequence>
<feature type="transmembrane region" description="Helical" evidence="2">
    <location>
        <begin position="38"/>
        <end position="56"/>
    </location>
</feature>
<gene>
    <name evidence="3" type="ORF">HK097_008271</name>
</gene>
<name>A0AAD5SDP6_9FUNG</name>
<feature type="region of interest" description="Disordered" evidence="1">
    <location>
        <begin position="1"/>
        <end position="21"/>
    </location>
</feature>
<evidence type="ECO:0000256" key="2">
    <source>
        <dbReference type="SAM" id="Phobius"/>
    </source>
</evidence>
<keyword evidence="2" id="KW-1133">Transmembrane helix</keyword>
<accession>A0AAD5SDP6</accession>
<proteinExistence type="predicted"/>
<evidence type="ECO:0000313" key="4">
    <source>
        <dbReference type="Proteomes" id="UP001212841"/>
    </source>
</evidence>
<dbReference type="EMBL" id="JADGJD010000479">
    <property type="protein sequence ID" value="KAJ3050722.1"/>
    <property type="molecule type" value="Genomic_DNA"/>
</dbReference>
<dbReference type="AlphaFoldDB" id="A0AAD5SDP6"/>